<dbReference type="AlphaFoldDB" id="A0A5C1HXZ0"/>
<dbReference type="Pfam" id="PF02518">
    <property type="entry name" value="HATPase_c"/>
    <property type="match status" value="1"/>
</dbReference>
<dbReference type="InterPro" id="IPR004358">
    <property type="entry name" value="Sig_transdc_His_kin-like_C"/>
</dbReference>
<dbReference type="GO" id="GO:0009927">
    <property type="term" value="F:histidine phosphotransfer kinase activity"/>
    <property type="evidence" value="ECO:0007669"/>
    <property type="project" value="TreeGrafter"/>
</dbReference>
<dbReference type="InterPro" id="IPR005467">
    <property type="entry name" value="His_kinase_dom"/>
</dbReference>
<keyword evidence="6" id="KW-0472">Membrane</keyword>
<evidence type="ECO:0000256" key="2">
    <source>
        <dbReference type="ARBA" id="ARBA00012438"/>
    </source>
</evidence>
<dbReference type="KEGG" id="mrub:DEO27_008180"/>
<keyword evidence="6" id="KW-0812">Transmembrane</keyword>
<dbReference type="PRINTS" id="PR00344">
    <property type="entry name" value="BCTRLSENSOR"/>
</dbReference>
<dbReference type="EC" id="2.7.13.3" evidence="2"/>
<comment type="catalytic activity">
    <reaction evidence="1">
        <text>ATP + protein L-histidine = ADP + protein N-phospho-L-histidine.</text>
        <dbReference type="EC" id="2.7.13.3"/>
    </reaction>
</comment>
<dbReference type="SUPFAM" id="SSF55874">
    <property type="entry name" value="ATPase domain of HSP90 chaperone/DNA topoisomerase II/histidine kinase"/>
    <property type="match status" value="1"/>
</dbReference>
<evidence type="ECO:0000313" key="8">
    <source>
        <dbReference type="EMBL" id="QEM10000.1"/>
    </source>
</evidence>
<feature type="domain" description="Histidine kinase" evidence="7">
    <location>
        <begin position="334"/>
        <end position="551"/>
    </location>
</feature>
<keyword evidence="9" id="KW-1185">Reference proteome</keyword>
<name>A0A5C1HXZ0_9SPHI</name>
<dbReference type="PANTHER" id="PTHR43047">
    <property type="entry name" value="TWO-COMPONENT HISTIDINE PROTEIN KINASE"/>
    <property type="match status" value="1"/>
</dbReference>
<dbReference type="CDD" id="cd00082">
    <property type="entry name" value="HisKA"/>
    <property type="match status" value="1"/>
</dbReference>
<dbReference type="Gene3D" id="1.10.287.130">
    <property type="match status" value="1"/>
</dbReference>
<organism evidence="8 9">
    <name type="scientific">Mucilaginibacter rubeus</name>
    <dbReference type="NCBI Taxonomy" id="2027860"/>
    <lineage>
        <taxon>Bacteria</taxon>
        <taxon>Pseudomonadati</taxon>
        <taxon>Bacteroidota</taxon>
        <taxon>Sphingobacteriia</taxon>
        <taxon>Sphingobacteriales</taxon>
        <taxon>Sphingobacteriaceae</taxon>
        <taxon>Mucilaginibacter</taxon>
    </lineage>
</organism>
<evidence type="ECO:0000259" key="7">
    <source>
        <dbReference type="PROSITE" id="PS50109"/>
    </source>
</evidence>
<dbReference type="InterPro" id="IPR036890">
    <property type="entry name" value="HATPase_C_sf"/>
</dbReference>
<accession>A0A5C1HXZ0</accession>
<dbReference type="InterPro" id="IPR003661">
    <property type="entry name" value="HisK_dim/P_dom"/>
</dbReference>
<dbReference type="EMBL" id="CP043450">
    <property type="protein sequence ID" value="QEM10000.1"/>
    <property type="molecule type" value="Genomic_DNA"/>
</dbReference>
<dbReference type="InterPro" id="IPR003594">
    <property type="entry name" value="HATPase_dom"/>
</dbReference>
<dbReference type="GO" id="GO:0000155">
    <property type="term" value="F:phosphorelay sensor kinase activity"/>
    <property type="evidence" value="ECO:0007669"/>
    <property type="project" value="InterPro"/>
</dbReference>
<sequence length="559" mass="62136">MKTKTGNFSGIINRVFIIFLLFTFLVTTGSFVLRRSITHKLDKLSAQLKIPSYRQGITALLVDLDVAENNFQKAAADGSPADLAIYQRRLDTIFRGMNLIIDHYRQGGDSSFPESRRQLEQKLQQKLDLSRQLFGLRKNFDSLLRVTTFDRIHNRGDLQHASYVQVSSDTIVTTKKETTKNNLLRRLKDAFHTTQSVKVLTVRQRQQEKAGLSNASAKRLLAELGSQYGRMALSGQALVTANLNLLNELRQLTRQLQDIDQIAYEQSREATLRAYASATRDLNTFTGISLVAVLIFIVLLVIYVRRAGWAERRIRVENGRAVRLAGQKSEILAIMSHEIRNKLMAINGAVFTMKKTALSAQQEKKLGAITLASGLVLETINNVLDASKLEQGYAETRQSGPFKPGEAIAESIEAMRFMAENKGLQLELSWNEQADITIAGDSFRLKQVLLNLLSNAIKYTDQGGISVMAELEGHGSGYQLNVTVSDTGSGIPANRQAQLFTPYYQAGGQKPGTGLGLYLCRELVQGQGGEISLESELNKGTVISFWIPYERSENAPVTD</sequence>
<dbReference type="PROSITE" id="PS50109">
    <property type="entry name" value="HIS_KIN"/>
    <property type="match status" value="1"/>
</dbReference>
<evidence type="ECO:0000256" key="6">
    <source>
        <dbReference type="SAM" id="Phobius"/>
    </source>
</evidence>
<feature type="transmembrane region" description="Helical" evidence="6">
    <location>
        <begin position="285"/>
        <end position="304"/>
    </location>
</feature>
<dbReference type="InterPro" id="IPR036097">
    <property type="entry name" value="HisK_dim/P_sf"/>
</dbReference>
<feature type="transmembrane region" description="Helical" evidence="6">
    <location>
        <begin position="12"/>
        <end position="33"/>
    </location>
</feature>
<dbReference type="SMART" id="SM00388">
    <property type="entry name" value="HisKA"/>
    <property type="match status" value="1"/>
</dbReference>
<proteinExistence type="predicted"/>
<dbReference type="Gene3D" id="3.30.565.10">
    <property type="entry name" value="Histidine kinase-like ATPase, C-terminal domain"/>
    <property type="match status" value="1"/>
</dbReference>
<keyword evidence="6" id="KW-1133">Transmembrane helix</keyword>
<evidence type="ECO:0000256" key="5">
    <source>
        <dbReference type="ARBA" id="ARBA00022777"/>
    </source>
</evidence>
<dbReference type="Proteomes" id="UP000251402">
    <property type="component" value="Chromosome"/>
</dbReference>
<dbReference type="RefSeq" id="WP_112570361.1">
    <property type="nucleotide sequence ID" value="NZ_CP043450.1"/>
</dbReference>
<keyword evidence="5" id="KW-0418">Kinase</keyword>
<dbReference type="GO" id="GO:0005886">
    <property type="term" value="C:plasma membrane"/>
    <property type="evidence" value="ECO:0007669"/>
    <property type="project" value="TreeGrafter"/>
</dbReference>
<dbReference type="SUPFAM" id="SSF47384">
    <property type="entry name" value="Homodimeric domain of signal transducing histidine kinase"/>
    <property type="match status" value="1"/>
</dbReference>
<evidence type="ECO:0000256" key="4">
    <source>
        <dbReference type="ARBA" id="ARBA00022679"/>
    </source>
</evidence>
<dbReference type="SMART" id="SM00387">
    <property type="entry name" value="HATPase_c"/>
    <property type="match status" value="1"/>
</dbReference>
<gene>
    <name evidence="8" type="ORF">DEO27_008180</name>
</gene>
<evidence type="ECO:0000313" key="9">
    <source>
        <dbReference type="Proteomes" id="UP000251402"/>
    </source>
</evidence>
<evidence type="ECO:0000256" key="1">
    <source>
        <dbReference type="ARBA" id="ARBA00000085"/>
    </source>
</evidence>
<dbReference type="Pfam" id="PF00512">
    <property type="entry name" value="HisKA"/>
    <property type="match status" value="1"/>
</dbReference>
<dbReference type="CDD" id="cd16922">
    <property type="entry name" value="HATPase_EvgS-ArcB-TorS-like"/>
    <property type="match status" value="1"/>
</dbReference>
<dbReference type="OrthoDB" id="711632at2"/>
<reference evidence="8" key="1">
    <citation type="submission" date="2019-08" db="EMBL/GenBank/DDBJ databases">
        <title>Comparative genome analysis confer to the adaptation heavy metal polluted environment.</title>
        <authorList>
            <person name="Li Y."/>
        </authorList>
    </citation>
    <scope>NUCLEOTIDE SEQUENCE [LARGE SCALE GENOMIC DNA]</scope>
    <source>
        <strain evidence="8">P1</strain>
    </source>
</reference>
<dbReference type="PANTHER" id="PTHR43047:SF72">
    <property type="entry name" value="OSMOSENSING HISTIDINE PROTEIN KINASE SLN1"/>
    <property type="match status" value="1"/>
</dbReference>
<evidence type="ECO:0000256" key="3">
    <source>
        <dbReference type="ARBA" id="ARBA00022553"/>
    </source>
</evidence>
<keyword evidence="4" id="KW-0808">Transferase</keyword>
<protein>
    <recommendedName>
        <fullName evidence="2">histidine kinase</fullName>
        <ecNumber evidence="2">2.7.13.3</ecNumber>
    </recommendedName>
</protein>
<keyword evidence="3" id="KW-0597">Phosphoprotein</keyword>